<evidence type="ECO:0000259" key="1">
    <source>
        <dbReference type="Pfam" id="PF00148"/>
    </source>
</evidence>
<accession>A0A8J8PE09</accession>
<dbReference type="Gene3D" id="3.40.50.1980">
    <property type="entry name" value="Nitrogenase molybdenum iron protein domain"/>
    <property type="match status" value="1"/>
</dbReference>
<sequence>MYTLRDLDVDVILIHGPAGCGFMPSRRLEEAGVRVMTTGMQENDLIFGAEEKLIRILKHIDSNYAPGLIGVVGTCSSMIIGENLDGAVKKADLKAKVLCVDVHGCSGPNTSGAIRTLEVASLGGIISKEEADRQISILQRATLVEREKGLTSREYLEPHPGATKLSAALKIVNTLRNGGKVAVAVNAKKETAYGFADLIKAVDYAKMKVGGSSDYIGNFALDIGLPRIRRYAQDITDDLVSCGITNVSITGGLDEYPVLGEACSKALDASHADLRIIAGLPHIVPNLKTDDILVTDQPREIRNYIDKGFEYSIGEINTHAAVMSARSIIPSELGNTIREVVDGGIV</sequence>
<evidence type="ECO:0000313" key="2">
    <source>
        <dbReference type="EMBL" id="TQS84000.1"/>
    </source>
</evidence>
<evidence type="ECO:0000313" key="3">
    <source>
        <dbReference type="Proteomes" id="UP000752814"/>
    </source>
</evidence>
<gene>
    <name evidence="2" type="ORF">A3207_06685</name>
</gene>
<protein>
    <submittedName>
        <fullName evidence="2">Methanogeneis marker protein 13</fullName>
    </submittedName>
</protein>
<dbReference type="SUPFAM" id="SSF53807">
    <property type="entry name" value="Helical backbone' metal receptor"/>
    <property type="match status" value="1"/>
</dbReference>
<dbReference type="InterPro" id="IPR052673">
    <property type="entry name" value="Ni-siroh_cyclase_CfbD"/>
</dbReference>
<dbReference type="InterPro" id="IPR017675">
    <property type="entry name" value="CfbD"/>
</dbReference>
<dbReference type="GO" id="GO:0016491">
    <property type="term" value="F:oxidoreductase activity"/>
    <property type="evidence" value="ECO:0007669"/>
    <property type="project" value="InterPro"/>
</dbReference>
<proteinExistence type="predicted"/>
<reference evidence="2" key="1">
    <citation type="submission" date="2016-03" db="EMBL/GenBank/DDBJ databases">
        <authorList>
            <person name="Borrel G."/>
            <person name="Mccann A."/>
            <person name="O'Toole P.W."/>
        </authorList>
    </citation>
    <scope>NUCLEOTIDE SEQUENCE</scope>
    <source>
        <strain evidence="2">183</strain>
    </source>
</reference>
<dbReference type="NCBIfam" id="TIGR03282">
    <property type="entry name" value="methan_mark_13"/>
    <property type="match status" value="1"/>
</dbReference>
<dbReference type="Pfam" id="PF00148">
    <property type="entry name" value="Oxidored_nitro"/>
    <property type="match status" value="1"/>
</dbReference>
<dbReference type="Proteomes" id="UP000752814">
    <property type="component" value="Unassembled WGS sequence"/>
</dbReference>
<dbReference type="EMBL" id="LVVT01000007">
    <property type="protein sequence ID" value="TQS84000.1"/>
    <property type="molecule type" value="Genomic_DNA"/>
</dbReference>
<name>A0A8J8PE09_9ARCH</name>
<dbReference type="InterPro" id="IPR000510">
    <property type="entry name" value="Nase/OxRdtase_comp1"/>
</dbReference>
<dbReference type="PANTHER" id="PTHR42846">
    <property type="entry name" value="NI-SIROHYDROCHLORIN A,C-DIAMIDE REDUCTIVE CYCLASE COMPLEX, COMPONENT CFBD"/>
    <property type="match status" value="1"/>
</dbReference>
<feature type="domain" description="Nitrogenase/oxidoreductase component 1" evidence="1">
    <location>
        <begin position="11"/>
        <end position="141"/>
    </location>
</feature>
<dbReference type="AlphaFoldDB" id="A0A8J8PE09"/>
<comment type="caution">
    <text evidence="2">The sequence shown here is derived from an EMBL/GenBank/DDBJ whole genome shotgun (WGS) entry which is preliminary data.</text>
</comment>
<organism evidence="2 3">
    <name type="scientific">Candidatus Methanomassiliicoccus intestinalis</name>
    <dbReference type="NCBI Taxonomy" id="1406512"/>
    <lineage>
        <taxon>Archaea</taxon>
        <taxon>Methanobacteriati</taxon>
        <taxon>Thermoplasmatota</taxon>
        <taxon>Thermoplasmata</taxon>
        <taxon>Methanomassiliicoccales</taxon>
        <taxon>Methanomassiliicoccaceae</taxon>
        <taxon>Methanomassiliicoccus</taxon>
    </lineage>
</organism>
<dbReference type="PANTHER" id="PTHR42846:SF1">
    <property type="entry name" value="NI-SIROHYDROCHLORIN A,C-DIAMIDE REDUCTIVE CYCLASE COMPLEX, COMPONENT CFBD"/>
    <property type="match status" value="1"/>
</dbReference>